<sequence length="319" mass="35750">MSSERVHNAFLGDSIFKESKPGTGHYYSLPMEIGEFRPRVSMTSLRRRVLASPRQLRGQIRMSILTNLPNMAGAKAPSGLPDPFVPSPEPFLTPAPPTRPSAVPKIPVQDHLADELGTEMVEPVKAPIFEDIFKAWFQDGPMLQATFPEDESFKFLIGWIYKGTIEIPQDKVTSASGGFARSQQLVMLFILAEKLNISRLSDEAMDFLTKFCKAHQILPNPTPLSMAYNEVRAGSKLRVWTTRFSSNKALEKILGENRGLLADVIAEFRVSGGKAHSMLDMYPECDYHQHAVNEICPYLKRMATKRSMQGFVKWMTSGI</sequence>
<keyword evidence="2" id="KW-1185">Reference proteome</keyword>
<dbReference type="InterPro" id="IPR011333">
    <property type="entry name" value="SKP1/BTB/POZ_sf"/>
</dbReference>
<reference evidence="1 2" key="1">
    <citation type="submission" date="2016-03" db="EMBL/GenBank/DDBJ databases">
        <authorList>
            <person name="Ploux O."/>
        </authorList>
    </citation>
    <scope>NUCLEOTIDE SEQUENCE [LARGE SCALE GENOMIC DNA]</scope>
    <source>
        <strain evidence="1 2">UAMH 11012</strain>
    </source>
</reference>
<protein>
    <recommendedName>
        <fullName evidence="3">BTB domain-containing protein</fullName>
    </recommendedName>
</protein>
<accession>A0A1L7XNX9</accession>
<evidence type="ECO:0008006" key="3">
    <source>
        <dbReference type="Google" id="ProtNLM"/>
    </source>
</evidence>
<dbReference type="OrthoDB" id="194443at2759"/>
<evidence type="ECO:0000313" key="2">
    <source>
        <dbReference type="Proteomes" id="UP000184330"/>
    </source>
</evidence>
<dbReference type="EMBL" id="FJOG01000039">
    <property type="protein sequence ID" value="CZR66761.1"/>
    <property type="molecule type" value="Genomic_DNA"/>
</dbReference>
<organism evidence="1 2">
    <name type="scientific">Phialocephala subalpina</name>
    <dbReference type="NCBI Taxonomy" id="576137"/>
    <lineage>
        <taxon>Eukaryota</taxon>
        <taxon>Fungi</taxon>
        <taxon>Dikarya</taxon>
        <taxon>Ascomycota</taxon>
        <taxon>Pezizomycotina</taxon>
        <taxon>Leotiomycetes</taxon>
        <taxon>Helotiales</taxon>
        <taxon>Mollisiaceae</taxon>
        <taxon>Phialocephala</taxon>
        <taxon>Phialocephala fortinii species complex</taxon>
    </lineage>
</organism>
<dbReference type="AlphaFoldDB" id="A0A1L7XNX9"/>
<gene>
    <name evidence="1" type="ORF">PAC_16662</name>
</gene>
<proteinExistence type="predicted"/>
<dbReference type="Proteomes" id="UP000184330">
    <property type="component" value="Unassembled WGS sequence"/>
</dbReference>
<evidence type="ECO:0000313" key="1">
    <source>
        <dbReference type="EMBL" id="CZR66761.1"/>
    </source>
</evidence>
<dbReference type="Gene3D" id="3.30.710.10">
    <property type="entry name" value="Potassium Channel Kv1.1, Chain A"/>
    <property type="match status" value="1"/>
</dbReference>
<name>A0A1L7XNX9_9HELO</name>